<comment type="caution">
    <text evidence="9">The sequence shown here is derived from an EMBL/GenBank/DDBJ whole genome shotgun (WGS) entry which is preliminary data.</text>
</comment>
<dbReference type="EMBL" id="JARPOI010000006">
    <property type="protein sequence ID" value="KAJ9178728.1"/>
    <property type="molecule type" value="Genomic_DNA"/>
</dbReference>
<accession>A0ABQ9MFM6</accession>
<dbReference type="InterPro" id="IPR045012">
    <property type="entry name" value="NLP"/>
</dbReference>
<dbReference type="PANTHER" id="PTHR32002">
    <property type="entry name" value="PROTEIN NLP8"/>
    <property type="match status" value="1"/>
</dbReference>
<evidence type="ECO:0000313" key="10">
    <source>
        <dbReference type="Proteomes" id="UP001174677"/>
    </source>
</evidence>
<keyword evidence="10" id="KW-1185">Reference proteome</keyword>
<evidence type="ECO:0008006" key="11">
    <source>
        <dbReference type="Google" id="ProtNLM"/>
    </source>
</evidence>
<dbReference type="SMART" id="SM00666">
    <property type="entry name" value="PB1"/>
    <property type="match status" value="1"/>
</dbReference>
<keyword evidence="4" id="KW-0804">Transcription</keyword>
<evidence type="ECO:0000259" key="7">
    <source>
        <dbReference type="PROSITE" id="PS51519"/>
    </source>
</evidence>
<dbReference type="Proteomes" id="UP001174677">
    <property type="component" value="Chromosome 6"/>
</dbReference>
<dbReference type="Pfam" id="PF22922">
    <property type="entry name" value="GAF_NLP"/>
    <property type="match status" value="2"/>
</dbReference>
<dbReference type="InterPro" id="IPR003035">
    <property type="entry name" value="RWP-RK_dom"/>
</dbReference>
<dbReference type="PANTHER" id="PTHR32002:SF46">
    <property type="entry name" value="PROTEIN NLP2"/>
    <property type="match status" value="1"/>
</dbReference>
<evidence type="ECO:0000256" key="3">
    <source>
        <dbReference type="ARBA" id="ARBA00023125"/>
    </source>
</evidence>
<dbReference type="PROSITE" id="PS51745">
    <property type="entry name" value="PB1"/>
    <property type="match status" value="1"/>
</dbReference>
<organism evidence="9 10">
    <name type="scientific">Hevea brasiliensis</name>
    <name type="common">Para rubber tree</name>
    <name type="synonym">Siphonia brasiliensis</name>
    <dbReference type="NCBI Taxonomy" id="3981"/>
    <lineage>
        <taxon>Eukaryota</taxon>
        <taxon>Viridiplantae</taxon>
        <taxon>Streptophyta</taxon>
        <taxon>Embryophyta</taxon>
        <taxon>Tracheophyta</taxon>
        <taxon>Spermatophyta</taxon>
        <taxon>Magnoliopsida</taxon>
        <taxon>eudicotyledons</taxon>
        <taxon>Gunneridae</taxon>
        <taxon>Pentapetalae</taxon>
        <taxon>rosids</taxon>
        <taxon>fabids</taxon>
        <taxon>Malpighiales</taxon>
        <taxon>Euphorbiaceae</taxon>
        <taxon>Crotonoideae</taxon>
        <taxon>Micrandreae</taxon>
        <taxon>Hevea</taxon>
    </lineage>
</organism>
<feature type="region of interest" description="Disordered" evidence="6">
    <location>
        <begin position="590"/>
        <end position="627"/>
    </location>
</feature>
<feature type="compositionally biased region" description="Polar residues" evidence="6">
    <location>
        <begin position="604"/>
        <end position="618"/>
    </location>
</feature>
<keyword evidence="2" id="KW-0805">Transcription regulation</keyword>
<reference evidence="9" key="1">
    <citation type="journal article" date="2023" name="Plant Biotechnol. J.">
        <title>Chromosome-level wild Hevea brasiliensis genome provides new tools for genomic-assisted breeding and valuable loci to elevate rubber yield.</title>
        <authorList>
            <person name="Cheng H."/>
            <person name="Song X."/>
            <person name="Hu Y."/>
            <person name="Wu T."/>
            <person name="Yang Q."/>
            <person name="An Z."/>
            <person name="Feng S."/>
            <person name="Deng Z."/>
            <person name="Wu W."/>
            <person name="Zeng X."/>
            <person name="Tu M."/>
            <person name="Wang X."/>
            <person name="Huang H."/>
        </authorList>
    </citation>
    <scope>NUCLEOTIDE SEQUENCE</scope>
    <source>
        <strain evidence="9">MT/VB/25A 57/8</strain>
    </source>
</reference>
<dbReference type="PROSITE" id="PS51519">
    <property type="entry name" value="RWP_RK"/>
    <property type="match status" value="1"/>
</dbReference>
<proteinExistence type="predicted"/>
<dbReference type="Gene3D" id="3.10.20.90">
    <property type="entry name" value="Phosphatidylinositol 3-kinase Catalytic Subunit, Chain A, domain 1"/>
    <property type="match status" value="1"/>
</dbReference>
<protein>
    <recommendedName>
        <fullName evidence="11">RWP-RK domain-containing protein</fullName>
    </recommendedName>
</protein>
<evidence type="ECO:0000256" key="5">
    <source>
        <dbReference type="ARBA" id="ARBA00023242"/>
    </source>
</evidence>
<evidence type="ECO:0000256" key="1">
    <source>
        <dbReference type="ARBA" id="ARBA00011726"/>
    </source>
</evidence>
<dbReference type="Pfam" id="PF02042">
    <property type="entry name" value="RWP-RK"/>
    <property type="match status" value="1"/>
</dbReference>
<evidence type="ECO:0000256" key="6">
    <source>
        <dbReference type="SAM" id="MobiDB-lite"/>
    </source>
</evidence>
<dbReference type="Pfam" id="PF00564">
    <property type="entry name" value="PB1"/>
    <property type="match status" value="1"/>
</dbReference>
<sequence length="941" mass="104361">MDDGSFKPDSVSGSFSGTAMDLDFIDELLYDGCWLESTDGLKISQPGLSSSTVPNDSSQYFPFVESNSSLLSANLNQQIHREATKNNFPENPPLSIPKVEQIADNESQNQNSVKITTSSVSEGLLKEGSELGTSLWIGPRADPGPSSSVEKRLMHAIGQLKECTKDREVLVQIWVPTKKEGKHVLTTIDQPCFLSLKCESLASYRNVSESYHFPLEGNSKESLGLPGRVFLGKLPESTPDVRFFRNDEYPRRNYAKRYNISGSLAVPIFERGTGTCLGVVEVVTTSQYINYRPELETICKALEAVDLRSSQDFCPPSVKACKEFCQAAVPEISEILGSVCKTHKLPLALTWAPCFQQGKGGCRHFDENFANCISTVDSACFVDDREFLVFHVACSEQFLSLGQGIVGKAFVTNKQCFASDITAFSKTDYPLSHHAKVLGLDAAVAIPLRSTNDGSTDFVLELFLPKDCRDTEEQKRLQDLLPIAIQQACWSLQVIMDKEPEEDINWQMAIASDERHNKKESHMFVSSSFNESYPERSSWIAQMLEAQQKGKSLCVSSDSPKGPKEEFKVATHWDDTLEKLYQKQVFAESGQLQQNSGHKDSTEGGINSSFAGQQSSGSRKVGEKRRTKTEKTISLEVLRQYFAGSLKDAAKSIGVCPTTLKRICRQHGITRWPSRKIKKVGHSLKKLQLVIDSVQGAEGAIQIGSFYATFPELTSPSFCRNDPFPSLKMNDNLEPLNPQPEVGISNAVAAASKSPSSSCSQSSGSSISCSTRTKEHAITNIALNAEDALAIKDLGGVLKRTRSDAELHALYREEPKPLARSQSHKILGDGPSLDQILLPFTKRRGKSLRESGAFRVKANFGEDKVRFSLQPSWGFKELQQELAKRFNINDVCRIDLKYLDDDHEWVLLTCDADLEECKDIYRLSQSHTIKLSVQKASQNLR</sequence>
<evidence type="ECO:0000313" key="9">
    <source>
        <dbReference type="EMBL" id="KAJ9178728.1"/>
    </source>
</evidence>
<dbReference type="InterPro" id="IPR000270">
    <property type="entry name" value="PB1_dom"/>
</dbReference>
<name>A0ABQ9MFM6_HEVBR</name>
<evidence type="ECO:0000256" key="4">
    <source>
        <dbReference type="ARBA" id="ARBA00023163"/>
    </source>
</evidence>
<dbReference type="CDD" id="cd06407">
    <property type="entry name" value="PB1_NLP"/>
    <property type="match status" value="1"/>
</dbReference>
<feature type="domain" description="PB1" evidence="8">
    <location>
        <begin position="853"/>
        <end position="936"/>
    </location>
</feature>
<dbReference type="InterPro" id="IPR034891">
    <property type="entry name" value="PB1_NLP"/>
</dbReference>
<dbReference type="EMBL" id="JARPOI010000006">
    <property type="protein sequence ID" value="KAJ9178729.1"/>
    <property type="molecule type" value="Genomic_DNA"/>
</dbReference>
<dbReference type="SUPFAM" id="SSF54277">
    <property type="entry name" value="CAD &amp; PB1 domains"/>
    <property type="match status" value="1"/>
</dbReference>
<comment type="subunit">
    <text evidence="1">Homodimers and heterodimers.</text>
</comment>
<evidence type="ECO:0000256" key="2">
    <source>
        <dbReference type="ARBA" id="ARBA00023015"/>
    </source>
</evidence>
<feature type="domain" description="RWP-RK" evidence="7">
    <location>
        <begin position="619"/>
        <end position="700"/>
    </location>
</feature>
<dbReference type="InterPro" id="IPR055081">
    <property type="entry name" value="NLP1-9_GAF"/>
</dbReference>
<evidence type="ECO:0000259" key="8">
    <source>
        <dbReference type="PROSITE" id="PS51745"/>
    </source>
</evidence>
<keyword evidence="5" id="KW-0539">Nucleus</keyword>
<keyword evidence="3" id="KW-0238">DNA-binding</keyword>
<gene>
    <name evidence="9" type="ORF">P3X46_010588</name>
</gene>
<dbReference type="InterPro" id="IPR053793">
    <property type="entry name" value="PB1-like"/>
</dbReference>